<dbReference type="EMBL" id="BTSY01000109">
    <property type="protein sequence ID" value="GMT37343.1"/>
    <property type="molecule type" value="Genomic_DNA"/>
</dbReference>
<comment type="caution">
    <text evidence="5">The sequence shown here is derived from an EMBL/GenBank/DDBJ whole genome shotgun (WGS) entry which is preliminary data.</text>
</comment>
<dbReference type="GO" id="GO:0008270">
    <property type="term" value="F:zinc ion binding"/>
    <property type="evidence" value="ECO:0007669"/>
    <property type="project" value="UniProtKB-KW"/>
</dbReference>
<gene>
    <name evidence="4" type="ORF">PFISCL1PPCAC_11477</name>
    <name evidence="5" type="ORF">PFISCL1PPCAC_28640</name>
</gene>
<sequence length="103" mass="11567">NLQQLLQLHLVDSNAKNVEPDFHTRTADDRYSCELCNQEFTLPNLYKMHMRNIHEVEIAKSTTLPKIVREAPLVSNENEEVPAESGPDASQIAAKTATTQHVA</sequence>
<feature type="domain" description="C2H2-type" evidence="3">
    <location>
        <begin position="31"/>
        <end position="59"/>
    </location>
</feature>
<dbReference type="AlphaFoldDB" id="A0AAV5X2F7"/>
<dbReference type="Proteomes" id="UP001432322">
    <property type="component" value="Unassembled WGS sequence"/>
</dbReference>
<feature type="region of interest" description="Disordered" evidence="2">
    <location>
        <begin position="75"/>
        <end position="103"/>
    </location>
</feature>
<proteinExistence type="predicted"/>
<keyword evidence="1" id="KW-0863">Zinc-finger</keyword>
<dbReference type="InterPro" id="IPR013087">
    <property type="entry name" value="Znf_C2H2_type"/>
</dbReference>
<dbReference type="PROSITE" id="PS50157">
    <property type="entry name" value="ZINC_FINGER_C2H2_2"/>
    <property type="match status" value="1"/>
</dbReference>
<dbReference type="EMBL" id="BTSY01000003">
    <property type="protein sequence ID" value="GMT20180.1"/>
    <property type="molecule type" value="Genomic_DNA"/>
</dbReference>
<dbReference type="Gene3D" id="3.30.160.60">
    <property type="entry name" value="Classic Zinc Finger"/>
    <property type="match status" value="1"/>
</dbReference>
<name>A0AAV5X2F7_9BILA</name>
<protein>
    <recommendedName>
        <fullName evidence="3">C2H2-type domain-containing protein</fullName>
    </recommendedName>
</protein>
<evidence type="ECO:0000256" key="2">
    <source>
        <dbReference type="SAM" id="MobiDB-lite"/>
    </source>
</evidence>
<reference evidence="5" key="1">
    <citation type="submission" date="2023-10" db="EMBL/GenBank/DDBJ databases">
        <title>Genome assembly of Pristionchus species.</title>
        <authorList>
            <person name="Yoshida K."/>
            <person name="Sommer R.J."/>
        </authorList>
    </citation>
    <scope>NUCLEOTIDE SEQUENCE</scope>
    <source>
        <strain evidence="5">RS5133</strain>
    </source>
</reference>
<organism evidence="5 6">
    <name type="scientific">Pristionchus fissidentatus</name>
    <dbReference type="NCBI Taxonomy" id="1538716"/>
    <lineage>
        <taxon>Eukaryota</taxon>
        <taxon>Metazoa</taxon>
        <taxon>Ecdysozoa</taxon>
        <taxon>Nematoda</taxon>
        <taxon>Chromadorea</taxon>
        <taxon>Rhabditida</taxon>
        <taxon>Rhabditina</taxon>
        <taxon>Diplogasteromorpha</taxon>
        <taxon>Diplogasteroidea</taxon>
        <taxon>Neodiplogasteridae</taxon>
        <taxon>Pristionchus</taxon>
    </lineage>
</organism>
<dbReference type="SMART" id="SM00355">
    <property type="entry name" value="ZnF_C2H2"/>
    <property type="match status" value="1"/>
</dbReference>
<evidence type="ECO:0000259" key="3">
    <source>
        <dbReference type="PROSITE" id="PS50157"/>
    </source>
</evidence>
<evidence type="ECO:0000256" key="1">
    <source>
        <dbReference type="PROSITE-ProRule" id="PRU00042"/>
    </source>
</evidence>
<feature type="non-terminal residue" evidence="5">
    <location>
        <position position="1"/>
    </location>
</feature>
<keyword evidence="1" id="KW-0479">Metal-binding</keyword>
<feature type="non-terminal residue" evidence="5">
    <location>
        <position position="103"/>
    </location>
</feature>
<evidence type="ECO:0000313" key="5">
    <source>
        <dbReference type="EMBL" id="GMT37343.1"/>
    </source>
</evidence>
<dbReference type="PROSITE" id="PS00028">
    <property type="entry name" value="ZINC_FINGER_C2H2_1"/>
    <property type="match status" value="1"/>
</dbReference>
<keyword evidence="1" id="KW-0862">Zinc</keyword>
<accession>A0AAV5X2F7</accession>
<evidence type="ECO:0000313" key="4">
    <source>
        <dbReference type="EMBL" id="GMT20180.1"/>
    </source>
</evidence>
<evidence type="ECO:0000313" key="6">
    <source>
        <dbReference type="Proteomes" id="UP001432322"/>
    </source>
</evidence>
<keyword evidence="6" id="KW-1185">Reference proteome</keyword>